<gene>
    <name evidence="2" type="ORF">DEO72_LG8g1246</name>
</gene>
<organism evidence="2 3">
    <name type="scientific">Vigna unguiculata</name>
    <name type="common">Cowpea</name>
    <dbReference type="NCBI Taxonomy" id="3917"/>
    <lineage>
        <taxon>Eukaryota</taxon>
        <taxon>Viridiplantae</taxon>
        <taxon>Streptophyta</taxon>
        <taxon>Embryophyta</taxon>
        <taxon>Tracheophyta</taxon>
        <taxon>Spermatophyta</taxon>
        <taxon>Magnoliopsida</taxon>
        <taxon>eudicotyledons</taxon>
        <taxon>Gunneridae</taxon>
        <taxon>Pentapetalae</taxon>
        <taxon>rosids</taxon>
        <taxon>fabids</taxon>
        <taxon>Fabales</taxon>
        <taxon>Fabaceae</taxon>
        <taxon>Papilionoideae</taxon>
        <taxon>50 kb inversion clade</taxon>
        <taxon>NPAAA clade</taxon>
        <taxon>indigoferoid/millettioid clade</taxon>
        <taxon>Phaseoleae</taxon>
        <taxon>Vigna</taxon>
    </lineage>
</organism>
<protein>
    <submittedName>
        <fullName evidence="2">Uncharacterized protein</fullName>
    </submittedName>
</protein>
<reference evidence="2 3" key="1">
    <citation type="submission" date="2019-04" db="EMBL/GenBank/DDBJ databases">
        <title>An improved genome assembly and genetic linkage map for asparagus bean, Vigna unguiculata ssp. sesquipedialis.</title>
        <authorList>
            <person name="Xia Q."/>
            <person name="Zhang R."/>
            <person name="Dong Y."/>
        </authorList>
    </citation>
    <scope>NUCLEOTIDE SEQUENCE [LARGE SCALE GENOMIC DNA]</scope>
    <source>
        <tissue evidence="2">Leaf</tissue>
    </source>
</reference>
<accession>A0A4D6MR56</accession>
<proteinExistence type="predicted"/>
<sequence length="62" mass="6645">MRRQFHGLKSKAMTSGQRHCMGSQMLAPEPSLAASSPPPPASLKSSPPLLLSMLLCGKLLDR</sequence>
<feature type="compositionally biased region" description="Low complexity" evidence="1">
    <location>
        <begin position="26"/>
        <end position="35"/>
    </location>
</feature>
<keyword evidence="3" id="KW-1185">Reference proteome</keyword>
<dbReference type="EMBL" id="CP039352">
    <property type="protein sequence ID" value="QCE03224.1"/>
    <property type="molecule type" value="Genomic_DNA"/>
</dbReference>
<feature type="region of interest" description="Disordered" evidence="1">
    <location>
        <begin position="1"/>
        <end position="46"/>
    </location>
</feature>
<dbReference type="AlphaFoldDB" id="A0A4D6MR56"/>
<evidence type="ECO:0000256" key="1">
    <source>
        <dbReference type="SAM" id="MobiDB-lite"/>
    </source>
</evidence>
<evidence type="ECO:0000313" key="2">
    <source>
        <dbReference type="EMBL" id="QCE03224.1"/>
    </source>
</evidence>
<dbReference type="Proteomes" id="UP000501690">
    <property type="component" value="Linkage Group LG8"/>
</dbReference>
<evidence type="ECO:0000313" key="3">
    <source>
        <dbReference type="Proteomes" id="UP000501690"/>
    </source>
</evidence>
<name>A0A4D6MR56_VIGUN</name>